<feature type="transmembrane region" description="Helical" evidence="1">
    <location>
        <begin position="70"/>
        <end position="86"/>
    </location>
</feature>
<evidence type="ECO:0000256" key="1">
    <source>
        <dbReference type="SAM" id="Phobius"/>
    </source>
</evidence>
<dbReference type="SUPFAM" id="SSF103473">
    <property type="entry name" value="MFS general substrate transporter"/>
    <property type="match status" value="1"/>
</dbReference>
<evidence type="ECO:0000313" key="2">
    <source>
        <dbReference type="Proteomes" id="UP000887565"/>
    </source>
</evidence>
<reference evidence="3" key="1">
    <citation type="submission" date="2022-11" db="UniProtKB">
        <authorList>
            <consortium name="WormBaseParasite"/>
        </authorList>
    </citation>
    <scope>IDENTIFICATION</scope>
</reference>
<name>A0A915J5X5_ROMCU</name>
<keyword evidence="1" id="KW-0472">Membrane</keyword>
<proteinExistence type="predicted"/>
<sequence>MAFLSVSMTTGQTFGTYVGGKLLMQFSAAQCALGAVVIQFLAFFYCLIFIPNTKPEIYKPTTGPQKTAPFFVLVTFSDILLILMEFERPIPVFSL</sequence>
<feature type="transmembrane region" description="Helical" evidence="1">
    <location>
        <begin position="31"/>
        <end position="50"/>
    </location>
</feature>
<dbReference type="WBParaSite" id="nRc.2.0.1.t21133-RA">
    <property type="protein sequence ID" value="nRc.2.0.1.t21133-RA"/>
    <property type="gene ID" value="nRc.2.0.1.g21133"/>
</dbReference>
<protein>
    <submittedName>
        <fullName evidence="3">Uncharacterized protein</fullName>
    </submittedName>
</protein>
<keyword evidence="1" id="KW-1133">Transmembrane helix</keyword>
<evidence type="ECO:0000313" key="3">
    <source>
        <dbReference type="WBParaSite" id="nRc.2.0.1.t21133-RA"/>
    </source>
</evidence>
<dbReference type="AlphaFoldDB" id="A0A915J5X5"/>
<organism evidence="2 3">
    <name type="scientific">Romanomermis culicivorax</name>
    <name type="common">Nematode worm</name>
    <dbReference type="NCBI Taxonomy" id="13658"/>
    <lineage>
        <taxon>Eukaryota</taxon>
        <taxon>Metazoa</taxon>
        <taxon>Ecdysozoa</taxon>
        <taxon>Nematoda</taxon>
        <taxon>Enoplea</taxon>
        <taxon>Dorylaimia</taxon>
        <taxon>Mermithida</taxon>
        <taxon>Mermithoidea</taxon>
        <taxon>Mermithidae</taxon>
        <taxon>Romanomermis</taxon>
    </lineage>
</organism>
<dbReference type="Proteomes" id="UP000887565">
    <property type="component" value="Unplaced"/>
</dbReference>
<keyword evidence="2" id="KW-1185">Reference proteome</keyword>
<dbReference type="Gene3D" id="1.20.1250.20">
    <property type="entry name" value="MFS general substrate transporter like domains"/>
    <property type="match status" value="1"/>
</dbReference>
<accession>A0A915J5X5</accession>
<keyword evidence="1" id="KW-0812">Transmembrane</keyword>
<dbReference type="InterPro" id="IPR036259">
    <property type="entry name" value="MFS_trans_sf"/>
</dbReference>